<dbReference type="GeneID" id="93648127"/>
<evidence type="ECO:0000313" key="2">
    <source>
        <dbReference type="EMBL" id="OAG31299.1"/>
    </source>
</evidence>
<keyword evidence="3" id="KW-1185">Reference proteome</keyword>
<proteinExistence type="predicted"/>
<dbReference type="RefSeq" id="XP_067544995.1">
    <property type="nucleotide sequence ID" value="XM_067689195.1"/>
</dbReference>
<sequence>MESKPVRYFRKLLERVLEKALKRQVLWICVLCLVVGCAEEVLGPGYIVSPYTEKTIEFFGRSGSDDWPNVLETIEIEGQKHVLRRQAGSIRINLSKYTIETVPDHLAQDIEFVDLTIRSCGQFDPVVLNKILTAFGTIYAATIRVCDLEDSCLEPADNNTQLLDMCAPGMALEGCASNTLELPAQEPRCVLKIKHLRMFGTGISAIRWFQERVDLSQSWINLEIMGGLKLESLEVLDGFNALGVSIVWLTELASLDSMDCKLLQAGPLPDVLVIHTLVPVAARMSEEIVQNMLNKEWVGLNIPMNVFEELMKPSNQPKNLSANKLMVYTPRHSPDMEDLGTPLPPMGDNQLLVESLTVYFYNTNGLATHTDLIKALSWTAGCVRGLVKLIVENQHPSTALEDFVKNNKVVIATNPALTSIRACNIECLYMGGRKQPVLCFSLEGWKRCTGGDLPKEMKTKTRKPVSGAIRKTKKHT</sequence>
<dbReference type="EMBL" id="LTDL01000019">
    <property type="protein sequence ID" value="OAG31299.1"/>
    <property type="molecule type" value="Genomic_DNA"/>
</dbReference>
<organism evidence="2 3">
    <name type="scientific">Nematocida displodere</name>
    <dbReference type="NCBI Taxonomy" id="1805483"/>
    <lineage>
        <taxon>Eukaryota</taxon>
        <taxon>Fungi</taxon>
        <taxon>Fungi incertae sedis</taxon>
        <taxon>Microsporidia</taxon>
        <taxon>Nematocida</taxon>
    </lineage>
</organism>
<accession>A0A177EJY9</accession>
<gene>
    <name evidence="2" type="ORF">NEDG_01777</name>
</gene>
<dbReference type="VEuPathDB" id="MicrosporidiaDB:NEDG_01777"/>
<dbReference type="AlphaFoldDB" id="A0A177EJY9"/>
<evidence type="ECO:0000313" key="3">
    <source>
        <dbReference type="Proteomes" id="UP000185944"/>
    </source>
</evidence>
<name>A0A177EJY9_9MICR</name>
<dbReference type="Proteomes" id="UP000185944">
    <property type="component" value="Unassembled WGS sequence"/>
</dbReference>
<feature type="region of interest" description="Disordered" evidence="1">
    <location>
        <begin position="456"/>
        <end position="476"/>
    </location>
</feature>
<reference evidence="2 3" key="1">
    <citation type="submission" date="2016-02" db="EMBL/GenBank/DDBJ databases">
        <title>Discovery of a natural microsporidian pathogen with a broad tissue tropism in Caenorhabditis elegans.</title>
        <authorList>
            <person name="Luallen R.J."/>
            <person name="Reinke A.W."/>
            <person name="Tong L."/>
            <person name="Botts M.R."/>
            <person name="Felix M.-A."/>
            <person name="Troemel E.R."/>
        </authorList>
    </citation>
    <scope>NUCLEOTIDE SEQUENCE [LARGE SCALE GENOMIC DNA]</scope>
    <source>
        <strain evidence="2 3">JUm2807</strain>
    </source>
</reference>
<evidence type="ECO:0000256" key="1">
    <source>
        <dbReference type="SAM" id="MobiDB-lite"/>
    </source>
</evidence>
<comment type="caution">
    <text evidence="2">The sequence shown here is derived from an EMBL/GenBank/DDBJ whole genome shotgun (WGS) entry which is preliminary data.</text>
</comment>
<protein>
    <submittedName>
        <fullName evidence="2">Uncharacterized protein</fullName>
    </submittedName>
</protein>